<accession>A0A2T3ZBM5</accession>
<dbReference type="OrthoDB" id="7464126at2759"/>
<feature type="signal peptide" evidence="2">
    <location>
        <begin position="1"/>
        <end position="19"/>
    </location>
</feature>
<keyword evidence="4" id="KW-1185">Reference proteome</keyword>
<keyword evidence="2" id="KW-0732">Signal</keyword>
<feature type="transmembrane region" description="Helical" evidence="1">
    <location>
        <begin position="350"/>
        <end position="370"/>
    </location>
</feature>
<evidence type="ECO:0000313" key="4">
    <source>
        <dbReference type="Proteomes" id="UP000240493"/>
    </source>
</evidence>
<evidence type="ECO:0000313" key="3">
    <source>
        <dbReference type="EMBL" id="PTB42208.1"/>
    </source>
</evidence>
<evidence type="ECO:0000256" key="2">
    <source>
        <dbReference type="SAM" id="SignalP"/>
    </source>
</evidence>
<dbReference type="STRING" id="1042311.A0A2T3ZBM5"/>
<name>A0A2T3ZBM5_TRIA4</name>
<sequence length="439" mass="48610">MKILFFAFILSVLLTPVCADGWDDFSNNLATDLAPFLALFGEQTTKQFLSESITVLDYYIFSIAPIGILTAVISAIRVCGTPSLRAFIGRAQEGGGDAEAELCSSTSRDVCELYNNGGIARVFGRPKILEVVYDPSTNGIYPCREFVKRRRDEWIRSDEGIRSEERNRTAEWNRTRASGETFAGESIADEAVADIFAPNLSLNIGIRRKSTAVSWAVAVSGTFLQVGVLGFAVVVTYCLKWEKDGNRPDSYACPMAIVGTLIEWGGMFLCALLVGKTSRKQVFHRNQQALDKQSTRNLQSTSSSIYWLQPGGQVLGDQVFDPFCHSDQDQPLLQYVTSWKKPSRSQDSELVLWVAVCTTIIGFVIQFVGLRGIHSSISVAQLGAMMVMSVARSALRMQRLKPDDNFLRQCPDEVVGHELDWLAMRIAANCMGRDLFAAF</sequence>
<organism evidence="3 4">
    <name type="scientific">Trichoderma asperellum (strain ATCC 204424 / CBS 433.97 / NBRC 101777)</name>
    <dbReference type="NCBI Taxonomy" id="1042311"/>
    <lineage>
        <taxon>Eukaryota</taxon>
        <taxon>Fungi</taxon>
        <taxon>Dikarya</taxon>
        <taxon>Ascomycota</taxon>
        <taxon>Pezizomycotina</taxon>
        <taxon>Sordariomycetes</taxon>
        <taxon>Hypocreomycetidae</taxon>
        <taxon>Hypocreales</taxon>
        <taxon>Hypocreaceae</taxon>
        <taxon>Trichoderma</taxon>
    </lineage>
</organism>
<keyword evidence="1" id="KW-1133">Transmembrane helix</keyword>
<dbReference type="AlphaFoldDB" id="A0A2T3ZBM5"/>
<keyword evidence="1" id="KW-0472">Membrane</keyword>
<reference evidence="3 4" key="1">
    <citation type="submission" date="2016-07" db="EMBL/GenBank/DDBJ databases">
        <title>Multiple horizontal gene transfer events from other fungi enriched the ability of initially mycotrophic Trichoderma (Ascomycota) to feed on dead plant biomass.</title>
        <authorList>
            <consortium name="DOE Joint Genome Institute"/>
            <person name="Aerts A."/>
            <person name="Atanasova L."/>
            <person name="Chenthamara K."/>
            <person name="Zhang J."/>
            <person name="Grujic M."/>
            <person name="Henrissat B."/>
            <person name="Kuo A."/>
            <person name="Salamov A."/>
            <person name="Lipzen A."/>
            <person name="Labutti K."/>
            <person name="Barry K."/>
            <person name="Miao Y."/>
            <person name="Rahimi M.J."/>
            <person name="Shen Q."/>
            <person name="Grigoriev I.V."/>
            <person name="Kubicek C.P."/>
            <person name="Druzhinina I.S."/>
        </authorList>
    </citation>
    <scope>NUCLEOTIDE SEQUENCE [LARGE SCALE GENOMIC DNA]</scope>
    <source>
        <strain evidence="3 4">CBS 433.97</strain>
    </source>
</reference>
<feature type="transmembrane region" description="Helical" evidence="1">
    <location>
        <begin position="58"/>
        <end position="80"/>
    </location>
</feature>
<proteinExistence type="predicted"/>
<feature type="chain" id="PRO_5015492300" evidence="2">
    <location>
        <begin position="20"/>
        <end position="439"/>
    </location>
</feature>
<gene>
    <name evidence="3" type="ORF">M441DRAFT_67749</name>
</gene>
<dbReference type="EMBL" id="KZ679260">
    <property type="protein sequence ID" value="PTB42208.1"/>
    <property type="molecule type" value="Genomic_DNA"/>
</dbReference>
<feature type="transmembrane region" description="Helical" evidence="1">
    <location>
        <begin position="212"/>
        <end position="235"/>
    </location>
</feature>
<feature type="transmembrane region" description="Helical" evidence="1">
    <location>
        <begin position="376"/>
        <end position="395"/>
    </location>
</feature>
<protein>
    <submittedName>
        <fullName evidence="3">Uncharacterized protein</fullName>
    </submittedName>
</protein>
<keyword evidence="1" id="KW-0812">Transmembrane</keyword>
<dbReference type="Proteomes" id="UP000240493">
    <property type="component" value="Unassembled WGS sequence"/>
</dbReference>
<evidence type="ECO:0000256" key="1">
    <source>
        <dbReference type="SAM" id="Phobius"/>
    </source>
</evidence>
<feature type="transmembrane region" description="Helical" evidence="1">
    <location>
        <begin position="255"/>
        <end position="275"/>
    </location>
</feature>